<protein>
    <submittedName>
        <fullName evidence="1">Uncharacterized protein</fullName>
    </submittedName>
</protein>
<comment type="caution">
    <text evidence="1">The sequence shown here is derived from an EMBL/GenBank/DDBJ whole genome shotgun (WGS) entry which is preliminary data.</text>
</comment>
<dbReference type="AlphaFoldDB" id="A0A919S0Q9"/>
<gene>
    <name evidence="1" type="ORF">CPJCM30710_24920</name>
</gene>
<name>A0A919S0Q9_9CLOT</name>
<reference evidence="1" key="1">
    <citation type="submission" date="2021-03" db="EMBL/GenBank/DDBJ databases">
        <title>Taxonomic study of Clostridium polyendosporum from meadow-gley soil under rice.</title>
        <authorList>
            <person name="Kobayashi H."/>
            <person name="Tanizawa Y."/>
            <person name="Yagura M."/>
        </authorList>
    </citation>
    <scope>NUCLEOTIDE SEQUENCE</scope>
    <source>
        <strain evidence="1">JCM 30710</strain>
    </source>
</reference>
<organism evidence="1 2">
    <name type="scientific">Clostridium polyendosporum</name>
    <dbReference type="NCBI Taxonomy" id="69208"/>
    <lineage>
        <taxon>Bacteria</taxon>
        <taxon>Bacillati</taxon>
        <taxon>Bacillota</taxon>
        <taxon>Clostridia</taxon>
        <taxon>Eubacteriales</taxon>
        <taxon>Clostridiaceae</taxon>
        <taxon>Clostridium</taxon>
    </lineage>
</organism>
<evidence type="ECO:0000313" key="2">
    <source>
        <dbReference type="Proteomes" id="UP000679179"/>
    </source>
</evidence>
<sequence>MNELQVTSLDELKEVAKGTIVTLPGWNEKPFVCRVKRVSLLGLVSKGAIPNALLGAADKVFNKPNADVDIKELGKLFDIFAEETLIEPKLKDIKELSLELTDEQKLVLFNFTQQGLKALEQFRTEQTGVKDNKIS</sequence>
<dbReference type="RefSeq" id="WP_212904514.1">
    <property type="nucleotide sequence ID" value="NZ_BOPZ01000023.1"/>
</dbReference>
<evidence type="ECO:0000313" key="1">
    <source>
        <dbReference type="EMBL" id="GIM29826.1"/>
    </source>
</evidence>
<accession>A0A919S0Q9</accession>
<dbReference type="Proteomes" id="UP000679179">
    <property type="component" value="Unassembled WGS sequence"/>
</dbReference>
<keyword evidence="2" id="KW-1185">Reference proteome</keyword>
<dbReference type="EMBL" id="BOPZ01000023">
    <property type="protein sequence ID" value="GIM29826.1"/>
    <property type="molecule type" value="Genomic_DNA"/>
</dbReference>
<proteinExistence type="predicted"/>